<dbReference type="CDD" id="cd07731">
    <property type="entry name" value="ComA-like_MBL-fold"/>
    <property type="match status" value="1"/>
</dbReference>
<feature type="transmembrane region" description="Helical" evidence="6">
    <location>
        <begin position="490"/>
        <end position="509"/>
    </location>
</feature>
<dbReference type="Proteomes" id="UP000571817">
    <property type="component" value="Unassembled WGS sequence"/>
</dbReference>
<keyword evidence="3 6" id="KW-0812">Transmembrane</keyword>
<dbReference type="InterPro" id="IPR001279">
    <property type="entry name" value="Metallo-B-lactamas"/>
</dbReference>
<dbReference type="PANTHER" id="PTHR30619:SF1">
    <property type="entry name" value="RECOMBINATION PROTEIN 2"/>
    <property type="match status" value="1"/>
</dbReference>
<dbReference type="EMBL" id="JACCFW010000001">
    <property type="protein sequence ID" value="NYJ75186.1"/>
    <property type="molecule type" value="Genomic_DNA"/>
</dbReference>
<feature type="transmembrane region" description="Helical" evidence="6">
    <location>
        <begin position="263"/>
        <end position="284"/>
    </location>
</feature>
<sequence>MSADRLSGDLEKGDGEPVGRPPLDLRMLVPALMAWACTVVALPQPVTVVLGIAIGCLVLGVLCLLVGRGRRSSGWRAGIALGWLCTALLLGALVAHQSARTAGPVETLAAQRAIVRVTAVVESDPRLVVTNPARPTVIYRASVRAVVGRGARSTPDTPVLVFARPTWRAPAWHDRIEFTGRLQPADAGDDVTALLDARSPPRVVGRPGPLTRWVESLRSDTRAATASLPADPRGLVPALVTGDTARMPTRLNDDMRATGLTHLSAVSGSNVTFVLVGAGWLAGWCRVPRRWRTPLALLVLGWFVLLCRPEPSVLRAAVMGVVGLLGVSMSRRRVGSSALAAAIVVLLAWDPWLARSYGFALSALATLGLLLFARPWSDAMAARLPLRLRPVADAIAIPLAAQAACAPVIVLLQSSVSLVGVPANLLAAVFVEPATLAGVVTVLASPLGPAVAAVPAWCAAVPAWGIAWVAHVGARVPGGVLPWPSGLGGALLLGALTVLAIWGGVGLWGRARTHPALAAGCALALTAAAWPLPHLGWPPQGWVWISCDVGQGDGGVLATTPGHGVVVDTGPDPQHIDACLHRAGVTRIDAIVLTHFHLDHVGGLTGALRGRSVGEIFVTPVVATSAPGTREAASNAPLVHRLAAASHIPVRTLVTGDTVNWPGVHAVVLWPSREIDAGSIQNNASITLDVRTHGLRILLTGDIEREAGAAVYGELSHQPTGPPFDVLKVAHHGSANQSADLVRFVHAPISIISVGAHNDYGLPTPSTLSLLKSLPGATYRTDRGGDVVVAVRDGRVTVDRP</sequence>
<comment type="subcellular location">
    <subcellularLocation>
        <location evidence="1">Cell membrane</location>
        <topology evidence="1">Multi-pass membrane protein</topology>
    </subcellularLocation>
</comment>
<keyword evidence="9" id="KW-1185">Reference proteome</keyword>
<feature type="transmembrane region" description="Helical" evidence="6">
    <location>
        <begin position="451"/>
        <end position="470"/>
    </location>
</feature>
<feature type="transmembrane region" description="Helical" evidence="6">
    <location>
        <begin position="48"/>
        <end position="67"/>
    </location>
</feature>
<evidence type="ECO:0000256" key="5">
    <source>
        <dbReference type="ARBA" id="ARBA00023136"/>
    </source>
</evidence>
<feature type="transmembrane region" description="Helical" evidence="6">
    <location>
        <begin position="394"/>
        <end position="413"/>
    </location>
</feature>
<dbReference type="Gene3D" id="3.60.15.10">
    <property type="entry name" value="Ribonuclease Z/Hydroxyacylglutathione hydrolase-like"/>
    <property type="match status" value="1"/>
</dbReference>
<dbReference type="InterPro" id="IPR052159">
    <property type="entry name" value="Competence_DNA_uptake"/>
</dbReference>
<comment type="caution">
    <text evidence="8">The sequence shown here is derived from an EMBL/GenBank/DDBJ whole genome shotgun (WGS) entry which is preliminary data.</text>
</comment>
<evidence type="ECO:0000256" key="4">
    <source>
        <dbReference type="ARBA" id="ARBA00022989"/>
    </source>
</evidence>
<evidence type="ECO:0000256" key="2">
    <source>
        <dbReference type="ARBA" id="ARBA00022475"/>
    </source>
</evidence>
<organism evidence="8 9">
    <name type="scientific">Allobranchiibius huperziae</name>
    <dbReference type="NCBI Taxonomy" id="1874116"/>
    <lineage>
        <taxon>Bacteria</taxon>
        <taxon>Bacillati</taxon>
        <taxon>Actinomycetota</taxon>
        <taxon>Actinomycetes</taxon>
        <taxon>Micrococcales</taxon>
        <taxon>Dermacoccaceae</taxon>
        <taxon>Allobranchiibius</taxon>
    </lineage>
</organism>
<dbReference type="PANTHER" id="PTHR30619">
    <property type="entry name" value="DNA INTERNALIZATION/COMPETENCE PROTEIN COMEC/REC2"/>
    <property type="match status" value="1"/>
</dbReference>
<dbReference type="Pfam" id="PF03772">
    <property type="entry name" value="Competence"/>
    <property type="match status" value="1"/>
</dbReference>
<feature type="transmembrane region" description="Helical" evidence="6">
    <location>
        <begin position="74"/>
        <end position="95"/>
    </location>
</feature>
<evidence type="ECO:0000313" key="8">
    <source>
        <dbReference type="EMBL" id="NYJ75186.1"/>
    </source>
</evidence>
<name>A0A853DC90_9MICO</name>
<keyword evidence="2" id="KW-1003">Cell membrane</keyword>
<dbReference type="AlphaFoldDB" id="A0A853DC90"/>
<dbReference type="InterPro" id="IPR004477">
    <property type="entry name" value="ComEC_N"/>
</dbReference>
<dbReference type="Pfam" id="PF00753">
    <property type="entry name" value="Lactamase_B"/>
    <property type="match status" value="1"/>
</dbReference>
<feature type="transmembrane region" description="Helical" evidence="6">
    <location>
        <begin position="516"/>
        <end position="537"/>
    </location>
</feature>
<accession>A0A853DC90</accession>
<feature type="transmembrane region" description="Helical" evidence="6">
    <location>
        <begin position="356"/>
        <end position="373"/>
    </location>
</feature>
<feature type="domain" description="Metallo-beta-lactamase" evidence="7">
    <location>
        <begin position="551"/>
        <end position="757"/>
    </location>
</feature>
<dbReference type="RefSeq" id="WP_179481647.1">
    <property type="nucleotide sequence ID" value="NZ_JACCFW010000001.1"/>
</dbReference>
<protein>
    <submittedName>
        <fullName evidence="8">Competence protein ComEC</fullName>
    </submittedName>
</protein>
<evidence type="ECO:0000256" key="6">
    <source>
        <dbReference type="SAM" id="Phobius"/>
    </source>
</evidence>
<feature type="transmembrane region" description="Helical" evidence="6">
    <location>
        <begin position="425"/>
        <end position="444"/>
    </location>
</feature>
<dbReference type="GO" id="GO:0005886">
    <property type="term" value="C:plasma membrane"/>
    <property type="evidence" value="ECO:0007669"/>
    <property type="project" value="UniProtKB-SubCell"/>
</dbReference>
<evidence type="ECO:0000256" key="1">
    <source>
        <dbReference type="ARBA" id="ARBA00004651"/>
    </source>
</evidence>
<dbReference type="NCBIfam" id="TIGR00360">
    <property type="entry name" value="ComEC_N-term"/>
    <property type="match status" value="1"/>
</dbReference>
<dbReference type="SMART" id="SM00849">
    <property type="entry name" value="Lactamase_B"/>
    <property type="match status" value="1"/>
</dbReference>
<keyword evidence="4 6" id="KW-1133">Transmembrane helix</keyword>
<gene>
    <name evidence="8" type="ORF">HNR15_002149</name>
</gene>
<evidence type="ECO:0000259" key="7">
    <source>
        <dbReference type="SMART" id="SM00849"/>
    </source>
</evidence>
<dbReference type="InterPro" id="IPR036866">
    <property type="entry name" value="RibonucZ/Hydroxyglut_hydro"/>
</dbReference>
<dbReference type="InterPro" id="IPR035681">
    <property type="entry name" value="ComA-like_MBL"/>
</dbReference>
<reference evidence="8 9" key="1">
    <citation type="submission" date="2020-07" db="EMBL/GenBank/DDBJ databases">
        <title>Sequencing the genomes of 1000 actinobacteria strains.</title>
        <authorList>
            <person name="Klenk H.-P."/>
        </authorList>
    </citation>
    <scope>NUCLEOTIDE SEQUENCE [LARGE SCALE GENOMIC DNA]</scope>
    <source>
        <strain evidence="8 9">DSM 29531</strain>
    </source>
</reference>
<evidence type="ECO:0000256" key="3">
    <source>
        <dbReference type="ARBA" id="ARBA00022692"/>
    </source>
</evidence>
<proteinExistence type="predicted"/>
<keyword evidence="5 6" id="KW-0472">Membrane</keyword>
<dbReference type="SUPFAM" id="SSF56281">
    <property type="entry name" value="Metallo-hydrolase/oxidoreductase"/>
    <property type="match status" value="1"/>
</dbReference>
<feature type="transmembrane region" description="Helical" evidence="6">
    <location>
        <begin position="334"/>
        <end position="350"/>
    </location>
</feature>
<evidence type="ECO:0000313" key="9">
    <source>
        <dbReference type="Proteomes" id="UP000571817"/>
    </source>
</evidence>